<dbReference type="InterPro" id="IPR046342">
    <property type="entry name" value="CBS_dom_sf"/>
</dbReference>
<evidence type="ECO:0000256" key="6">
    <source>
        <dbReference type="ARBA" id="ARBA00022989"/>
    </source>
</evidence>
<keyword evidence="4 9" id="KW-0812">Transmembrane</keyword>
<dbReference type="EMBL" id="LPUF01000001">
    <property type="protein sequence ID" value="OQK17541.1"/>
    <property type="molecule type" value="Genomic_DNA"/>
</dbReference>
<dbReference type="InterPro" id="IPR006668">
    <property type="entry name" value="Mg_transptr_MgtE_intracell_dom"/>
</dbReference>
<evidence type="ECO:0000313" key="11">
    <source>
        <dbReference type="EMBL" id="OQK17541.1"/>
    </source>
</evidence>
<protein>
    <recommendedName>
        <fullName evidence="9">Magnesium transporter MgtE</fullName>
    </recommendedName>
</protein>
<dbReference type="SUPFAM" id="SSF161093">
    <property type="entry name" value="MgtE membrane domain-like"/>
    <property type="match status" value="1"/>
</dbReference>
<keyword evidence="6 9" id="KW-1133">Transmembrane helix</keyword>
<dbReference type="SMART" id="SM00924">
    <property type="entry name" value="MgtE_N"/>
    <property type="match status" value="1"/>
</dbReference>
<keyword evidence="9" id="KW-1003">Cell membrane</keyword>
<dbReference type="AlphaFoldDB" id="A0A1V8M7J4"/>
<keyword evidence="7 9" id="KW-0472">Membrane</keyword>
<comment type="subcellular location">
    <subcellularLocation>
        <location evidence="9">Cell membrane</location>
        <topology evidence="9">Multi-pass membrane protein</topology>
    </subcellularLocation>
    <subcellularLocation>
        <location evidence="1">Membrane</location>
        <topology evidence="1">Multi-pass membrane protein</topology>
    </subcellularLocation>
</comment>
<evidence type="ECO:0000256" key="3">
    <source>
        <dbReference type="ARBA" id="ARBA00022448"/>
    </source>
</evidence>
<dbReference type="PANTHER" id="PTHR43773">
    <property type="entry name" value="MAGNESIUM TRANSPORTER MGTE"/>
    <property type="match status" value="1"/>
</dbReference>
<keyword evidence="5 9" id="KW-0460">Magnesium</keyword>
<keyword evidence="12" id="KW-1185">Reference proteome</keyword>
<dbReference type="Gene3D" id="1.10.357.20">
    <property type="entry name" value="SLC41 divalent cation transporters, integral membrane domain"/>
    <property type="match status" value="1"/>
</dbReference>
<evidence type="ECO:0000256" key="8">
    <source>
        <dbReference type="PROSITE-ProRule" id="PRU00703"/>
    </source>
</evidence>
<dbReference type="Pfam" id="PF01769">
    <property type="entry name" value="MgtE"/>
    <property type="match status" value="1"/>
</dbReference>
<comment type="similarity">
    <text evidence="2 9">Belongs to the SLC41A transporter family.</text>
</comment>
<feature type="transmembrane region" description="Helical" evidence="9">
    <location>
        <begin position="318"/>
        <end position="344"/>
    </location>
</feature>
<dbReference type="SUPFAM" id="SSF158791">
    <property type="entry name" value="MgtE N-terminal domain-like"/>
    <property type="match status" value="1"/>
</dbReference>
<proteinExistence type="inferred from homology"/>
<dbReference type="RefSeq" id="WP_080522151.1">
    <property type="nucleotide sequence ID" value="NZ_LPUF01000001.1"/>
</dbReference>
<evidence type="ECO:0000313" key="12">
    <source>
        <dbReference type="Proteomes" id="UP000191980"/>
    </source>
</evidence>
<organism evidence="11 12">
    <name type="scientific">Methyloprofundus sedimenti</name>
    <dbReference type="NCBI Taxonomy" id="1420851"/>
    <lineage>
        <taxon>Bacteria</taxon>
        <taxon>Pseudomonadati</taxon>
        <taxon>Pseudomonadota</taxon>
        <taxon>Gammaproteobacteria</taxon>
        <taxon>Methylococcales</taxon>
        <taxon>Methylococcaceae</taxon>
        <taxon>Methyloprofundus</taxon>
    </lineage>
</organism>
<dbReference type="GO" id="GO:0015095">
    <property type="term" value="F:magnesium ion transmembrane transporter activity"/>
    <property type="evidence" value="ECO:0007669"/>
    <property type="project" value="UniProtKB-UniRule"/>
</dbReference>
<dbReference type="Gene3D" id="3.10.580.10">
    <property type="entry name" value="CBS-domain"/>
    <property type="match status" value="1"/>
</dbReference>
<reference evidence="11 12" key="1">
    <citation type="submission" date="2015-12" db="EMBL/GenBank/DDBJ databases">
        <authorList>
            <person name="Shamseldin A."/>
            <person name="Moawad H."/>
            <person name="Abd El-Rahim W.M."/>
            <person name="Sadowsky M.J."/>
        </authorList>
    </citation>
    <scope>NUCLEOTIDE SEQUENCE [LARGE SCALE GENOMIC DNA]</scope>
    <source>
        <strain evidence="11 12">WF1</strain>
    </source>
</reference>
<dbReference type="Pfam" id="PF03448">
    <property type="entry name" value="MgtE_N"/>
    <property type="match status" value="1"/>
</dbReference>
<evidence type="ECO:0000256" key="5">
    <source>
        <dbReference type="ARBA" id="ARBA00022842"/>
    </source>
</evidence>
<dbReference type="CDD" id="cd04606">
    <property type="entry name" value="CBS_pair_Mg_transporter"/>
    <property type="match status" value="1"/>
</dbReference>
<dbReference type="InterPro" id="IPR038076">
    <property type="entry name" value="MgtE_N_sf"/>
</dbReference>
<accession>A0A1V8M7J4</accession>
<evidence type="ECO:0000256" key="4">
    <source>
        <dbReference type="ARBA" id="ARBA00022692"/>
    </source>
</evidence>
<feature type="transmembrane region" description="Helical" evidence="9">
    <location>
        <begin position="292"/>
        <end position="312"/>
    </location>
</feature>
<feature type="transmembrane region" description="Helical" evidence="9">
    <location>
        <begin position="392"/>
        <end position="418"/>
    </location>
</feature>
<evidence type="ECO:0000256" key="9">
    <source>
        <dbReference type="RuleBase" id="RU362011"/>
    </source>
</evidence>
<dbReference type="STRING" id="1420851.AU255_06620"/>
<dbReference type="PROSITE" id="PS51371">
    <property type="entry name" value="CBS"/>
    <property type="match status" value="1"/>
</dbReference>
<feature type="domain" description="CBS" evidence="10">
    <location>
        <begin position="209"/>
        <end position="267"/>
    </location>
</feature>
<name>A0A1V8M7J4_9GAMM</name>
<feature type="transmembrane region" description="Helical" evidence="9">
    <location>
        <begin position="430"/>
        <end position="453"/>
    </location>
</feature>
<keyword evidence="3 9" id="KW-0813">Transport</keyword>
<evidence type="ECO:0000256" key="2">
    <source>
        <dbReference type="ARBA" id="ARBA00009749"/>
    </source>
</evidence>
<sequence length="454" mass="49674">MTELENTQIEINELSLDQVFILLEQQNIDQLQLLLSSALPGQIADILEAMPPTERKQLWALIPESLGSETLTFLHDEVRNALIIDMPAEELIAAAELMEVNDLADMIEELPEPVRQSIEDNLSAEILEHLETSLSFDDGTAGRLMSPDVITVRSDVTLETVLRYLHIHEDLPDYTDGLMVINREGIYQGKLLLNKLLTHHEDTLVQELMSIQHQAIPSLTSEHEIALFFERSNFVSAAVVDENNHLLGRITMDDVIHILRSEADHALMSSAGLDEEADLFAPVIKSAKQRTIWLFINLITAFLAAWVIGMYAETVEKIVALAVLMPVVASMGGIAGSQTLTLTIRGLALNQISSGNTSWLARKEVLIGIINGLIWSAVVAGIAWLWFQDIGISLVIAAAIVINLIAAAAAGIAIPLTLHRLGIDPALSGAVILTTVTDVVGFMSFLGLATHYLL</sequence>
<dbReference type="InterPro" id="IPR006669">
    <property type="entry name" value="MgtE_transporter"/>
</dbReference>
<dbReference type="NCBIfam" id="TIGR00400">
    <property type="entry name" value="mgtE"/>
    <property type="match status" value="1"/>
</dbReference>
<dbReference type="SUPFAM" id="SSF54631">
    <property type="entry name" value="CBS-domain pair"/>
    <property type="match status" value="1"/>
</dbReference>
<dbReference type="GO" id="GO:0005886">
    <property type="term" value="C:plasma membrane"/>
    <property type="evidence" value="ECO:0007669"/>
    <property type="project" value="UniProtKB-SubCell"/>
</dbReference>
<dbReference type="InterPro" id="IPR006667">
    <property type="entry name" value="SLC41_membr_dom"/>
</dbReference>
<dbReference type="Pfam" id="PF00571">
    <property type="entry name" value="CBS"/>
    <property type="match status" value="1"/>
</dbReference>
<keyword evidence="9" id="KW-0479">Metal-binding</keyword>
<dbReference type="OrthoDB" id="9790355at2"/>
<keyword evidence="8" id="KW-0129">CBS domain</keyword>
<gene>
    <name evidence="11" type="ORF">AU255_06620</name>
</gene>
<dbReference type="Proteomes" id="UP000191980">
    <property type="component" value="Unassembled WGS sequence"/>
</dbReference>
<dbReference type="InterPro" id="IPR000644">
    <property type="entry name" value="CBS_dom"/>
</dbReference>
<evidence type="ECO:0000259" key="10">
    <source>
        <dbReference type="PROSITE" id="PS51371"/>
    </source>
</evidence>
<feature type="transmembrane region" description="Helical" evidence="9">
    <location>
        <begin position="365"/>
        <end position="386"/>
    </location>
</feature>
<dbReference type="Gene3D" id="1.25.60.10">
    <property type="entry name" value="MgtE N-terminal domain-like"/>
    <property type="match status" value="1"/>
</dbReference>
<comment type="caution">
    <text evidence="11">The sequence shown here is derived from an EMBL/GenBank/DDBJ whole genome shotgun (WGS) entry which is preliminary data.</text>
</comment>
<dbReference type="GO" id="GO:0046872">
    <property type="term" value="F:metal ion binding"/>
    <property type="evidence" value="ECO:0007669"/>
    <property type="project" value="UniProtKB-KW"/>
</dbReference>
<dbReference type="PANTHER" id="PTHR43773:SF1">
    <property type="entry name" value="MAGNESIUM TRANSPORTER MGTE"/>
    <property type="match status" value="1"/>
</dbReference>
<evidence type="ECO:0000256" key="1">
    <source>
        <dbReference type="ARBA" id="ARBA00004141"/>
    </source>
</evidence>
<dbReference type="InterPro" id="IPR036739">
    <property type="entry name" value="SLC41_membr_dom_sf"/>
</dbReference>
<comment type="subunit">
    <text evidence="9">Homodimer.</text>
</comment>
<comment type="function">
    <text evidence="9">Acts as a magnesium transporter.</text>
</comment>
<evidence type="ECO:0000256" key="7">
    <source>
        <dbReference type="ARBA" id="ARBA00023136"/>
    </source>
</evidence>